<reference evidence="2 3" key="1">
    <citation type="submission" date="2016-10" db="EMBL/GenBank/DDBJ databases">
        <authorList>
            <person name="de Groot N.N."/>
        </authorList>
    </citation>
    <scope>NUCLEOTIDE SEQUENCE [LARGE SCALE GENOMIC DNA]</scope>
    <source>
        <strain evidence="2 3">IBRC-M 10780</strain>
    </source>
</reference>
<dbReference type="Proteomes" id="UP000198618">
    <property type="component" value="Unassembled WGS sequence"/>
</dbReference>
<feature type="transmembrane region" description="Helical" evidence="1">
    <location>
        <begin position="6"/>
        <end position="25"/>
    </location>
</feature>
<name>A0A1I0CFY8_9BACI</name>
<feature type="transmembrane region" description="Helical" evidence="1">
    <location>
        <begin position="45"/>
        <end position="64"/>
    </location>
</feature>
<proteinExistence type="predicted"/>
<protein>
    <submittedName>
        <fullName evidence="2">Uncharacterized protein</fullName>
    </submittedName>
</protein>
<organism evidence="2 3">
    <name type="scientific">Oceanobacillus limi</name>
    <dbReference type="NCBI Taxonomy" id="930131"/>
    <lineage>
        <taxon>Bacteria</taxon>
        <taxon>Bacillati</taxon>
        <taxon>Bacillota</taxon>
        <taxon>Bacilli</taxon>
        <taxon>Bacillales</taxon>
        <taxon>Bacillaceae</taxon>
        <taxon>Oceanobacillus</taxon>
    </lineage>
</organism>
<dbReference type="EMBL" id="FOHE01000006">
    <property type="protein sequence ID" value="SET18415.1"/>
    <property type="molecule type" value="Genomic_DNA"/>
</dbReference>
<evidence type="ECO:0000313" key="3">
    <source>
        <dbReference type="Proteomes" id="UP000198618"/>
    </source>
</evidence>
<accession>A0A1I0CFY8</accession>
<gene>
    <name evidence="2" type="ORF">SAMN05216389_106211</name>
</gene>
<sequence length="67" mass="7980">MIINLVQNLHEFSVLLLLLGSFIYYRQLRKVKRERKLTSLESTMYVITQLAYILWAGSYLLMILDKN</sequence>
<keyword evidence="1" id="KW-0812">Transmembrane</keyword>
<keyword evidence="3" id="KW-1185">Reference proteome</keyword>
<evidence type="ECO:0000256" key="1">
    <source>
        <dbReference type="SAM" id="Phobius"/>
    </source>
</evidence>
<dbReference type="RefSeq" id="WP_090868929.1">
    <property type="nucleotide sequence ID" value="NZ_FOHE01000006.1"/>
</dbReference>
<keyword evidence="1" id="KW-0472">Membrane</keyword>
<dbReference type="OrthoDB" id="2721909at2"/>
<dbReference type="AlphaFoldDB" id="A0A1I0CFY8"/>
<dbReference type="STRING" id="930131.SAMN05216389_106211"/>
<keyword evidence="1" id="KW-1133">Transmembrane helix</keyword>
<evidence type="ECO:0000313" key="2">
    <source>
        <dbReference type="EMBL" id="SET18415.1"/>
    </source>
</evidence>